<proteinExistence type="predicted"/>
<name>A0A0D3E324_BRAOL</name>
<dbReference type="InterPro" id="IPR046958">
    <property type="entry name" value="RBK1/2/STUNTED"/>
</dbReference>
<evidence type="ECO:0000313" key="3">
    <source>
        <dbReference type="Proteomes" id="UP000032141"/>
    </source>
</evidence>
<dbReference type="PANTHER" id="PTHR47987:SF11">
    <property type="entry name" value="RECEPTOR-LIKE CYTOSOLIC SERINE_THREONINE-PROTEIN KINASE RBK1 ISOFORM X1"/>
    <property type="match status" value="1"/>
</dbReference>
<dbReference type="eggNOG" id="KOG1187">
    <property type="taxonomic scope" value="Eukaryota"/>
</dbReference>
<feature type="domain" description="Protein kinase" evidence="1">
    <location>
        <begin position="338"/>
        <end position="616"/>
    </location>
</feature>
<dbReference type="Gene3D" id="3.30.200.20">
    <property type="entry name" value="Phosphorylase Kinase, domain 1"/>
    <property type="match status" value="1"/>
</dbReference>
<protein>
    <recommendedName>
        <fullName evidence="1">Protein kinase domain-containing protein</fullName>
    </recommendedName>
</protein>
<dbReference type="AlphaFoldDB" id="A0A0D3E324"/>
<dbReference type="GO" id="GO:0004672">
    <property type="term" value="F:protein kinase activity"/>
    <property type="evidence" value="ECO:0007669"/>
    <property type="project" value="InterPro"/>
</dbReference>
<dbReference type="HOGENOM" id="CLU_000288_155_2_1"/>
<dbReference type="PROSITE" id="PS00108">
    <property type="entry name" value="PROTEIN_KINASE_ST"/>
    <property type="match status" value="1"/>
</dbReference>
<sequence>MSEVGRLHVHYGRLESYIFSKCIVSHPVSSEGETSVMEALSLPSWSPPFILSILSVDREKKRKIAVEKNKNVDNVNLKQRNIVLVGIKIDESDKEILQWTLEEVAEHGDCVVVVHVCSTSSLPCRALKNKSSLDGYLELYSEFYSTKKIELKGEVLKGNSVQGVLVEETKRYNAMSTIVGVKHQRKLGLKVAKGCAKELPPTTDLKIQVQHQVLSFMMGLSDKDIELKTEESTIKSRVLEITSQEKRRVSGRSLSLPHVDVMDQKPGWPLLRTTTLATPVVQHQTRKVSVVNWVMSLPERFPNLTSQQSFCDSQLKDILKEINKWFSYDVLKTATSDFSSENLIGKGGCNEVYKGVLEDGKEVAVKILKSSGKEAVNDFVQEVKIISSLSHQNISPLVGICVWYNDLISVYNLSSRGSLEEALQGKHVLGWEERFQIAIGLGKALDYLHNQCSNPVIHRDVKSSNVLLSDEFEPQLSDFGLSMWGSNSCGYTIQRDVVGTFGYLAPEYFMYGKVSDKVDVYAFGVVLLELISGRTTISSDSPRGQESLVMWAIPMIEKGDAKELLDPNIPGSLDEARFQKTVLAARCCLTRAATHRPNIREILKLLRGEDEVEKWVKKVEEDEDSFDDDEVYPNSNKDLHLSLAMLGIEDIDSVSVGSMERSNRSIFSSSSSQELQS</sequence>
<dbReference type="SMART" id="SM00220">
    <property type="entry name" value="S_TKc"/>
    <property type="match status" value="1"/>
</dbReference>
<dbReference type="Pfam" id="PF00069">
    <property type="entry name" value="Pkinase"/>
    <property type="match status" value="1"/>
</dbReference>
<dbReference type="Gene3D" id="1.10.510.10">
    <property type="entry name" value="Transferase(Phosphotransferase) domain 1"/>
    <property type="match status" value="1"/>
</dbReference>
<dbReference type="EnsemblPlants" id="Bo9g024220.1">
    <property type="protein sequence ID" value="Bo9g024220.1"/>
    <property type="gene ID" value="Bo9g024220"/>
</dbReference>
<organism evidence="2 3">
    <name type="scientific">Brassica oleracea var. oleracea</name>
    <dbReference type="NCBI Taxonomy" id="109376"/>
    <lineage>
        <taxon>Eukaryota</taxon>
        <taxon>Viridiplantae</taxon>
        <taxon>Streptophyta</taxon>
        <taxon>Embryophyta</taxon>
        <taxon>Tracheophyta</taxon>
        <taxon>Spermatophyta</taxon>
        <taxon>Magnoliopsida</taxon>
        <taxon>eudicotyledons</taxon>
        <taxon>Gunneridae</taxon>
        <taxon>Pentapetalae</taxon>
        <taxon>rosids</taxon>
        <taxon>malvids</taxon>
        <taxon>Brassicales</taxon>
        <taxon>Brassicaceae</taxon>
        <taxon>Brassiceae</taxon>
        <taxon>Brassica</taxon>
    </lineage>
</organism>
<dbReference type="OMA" id="ICVWYND"/>
<accession>A0A0D3E324</accession>
<dbReference type="SMR" id="A0A0D3E324"/>
<evidence type="ECO:0000259" key="1">
    <source>
        <dbReference type="PROSITE" id="PS50011"/>
    </source>
</evidence>
<dbReference type="STRING" id="109376.A0A0D3E324"/>
<dbReference type="PROSITE" id="PS50011">
    <property type="entry name" value="PROTEIN_KINASE_DOM"/>
    <property type="match status" value="1"/>
</dbReference>
<dbReference type="Gramene" id="Bo9g024220.1">
    <property type="protein sequence ID" value="Bo9g024220.1"/>
    <property type="gene ID" value="Bo9g024220"/>
</dbReference>
<dbReference type="InterPro" id="IPR011009">
    <property type="entry name" value="Kinase-like_dom_sf"/>
</dbReference>
<dbReference type="PANTHER" id="PTHR47987">
    <property type="entry name" value="OS08G0249100 PROTEIN"/>
    <property type="match status" value="1"/>
</dbReference>
<dbReference type="FunFam" id="1.10.510.10:FF:000284">
    <property type="entry name" value="Putative receptor-like serine/threonine-protein kinase"/>
    <property type="match status" value="1"/>
</dbReference>
<dbReference type="SUPFAM" id="SSF56112">
    <property type="entry name" value="Protein kinase-like (PK-like)"/>
    <property type="match status" value="1"/>
</dbReference>
<dbReference type="InterPro" id="IPR008271">
    <property type="entry name" value="Ser/Thr_kinase_AS"/>
</dbReference>
<dbReference type="GO" id="GO:0005524">
    <property type="term" value="F:ATP binding"/>
    <property type="evidence" value="ECO:0007669"/>
    <property type="project" value="InterPro"/>
</dbReference>
<keyword evidence="3" id="KW-1185">Reference proteome</keyword>
<reference evidence="2" key="2">
    <citation type="submission" date="2015-03" db="UniProtKB">
        <authorList>
            <consortium name="EnsemblPlants"/>
        </authorList>
    </citation>
    <scope>IDENTIFICATION</scope>
</reference>
<evidence type="ECO:0000313" key="2">
    <source>
        <dbReference type="EnsemblPlants" id="Bo9g024220.1"/>
    </source>
</evidence>
<dbReference type="Proteomes" id="UP000032141">
    <property type="component" value="Chromosome C9"/>
</dbReference>
<reference evidence="2 3" key="1">
    <citation type="journal article" date="2014" name="Genome Biol.">
        <title>Transcriptome and methylome profiling reveals relics of genome dominance in the mesopolyploid Brassica oleracea.</title>
        <authorList>
            <person name="Parkin I.A."/>
            <person name="Koh C."/>
            <person name="Tang H."/>
            <person name="Robinson S.J."/>
            <person name="Kagale S."/>
            <person name="Clarke W.E."/>
            <person name="Town C.D."/>
            <person name="Nixon J."/>
            <person name="Krishnakumar V."/>
            <person name="Bidwell S.L."/>
            <person name="Denoeud F."/>
            <person name="Belcram H."/>
            <person name="Links M.G."/>
            <person name="Just J."/>
            <person name="Clarke C."/>
            <person name="Bender T."/>
            <person name="Huebert T."/>
            <person name="Mason A.S."/>
            <person name="Pires J.C."/>
            <person name="Barker G."/>
            <person name="Moore J."/>
            <person name="Walley P.G."/>
            <person name="Manoli S."/>
            <person name="Batley J."/>
            <person name="Edwards D."/>
            <person name="Nelson M.N."/>
            <person name="Wang X."/>
            <person name="Paterson A.H."/>
            <person name="King G."/>
            <person name="Bancroft I."/>
            <person name="Chalhoub B."/>
            <person name="Sharpe A.G."/>
        </authorList>
    </citation>
    <scope>NUCLEOTIDE SEQUENCE</scope>
    <source>
        <strain evidence="2 3">cv. TO1000</strain>
    </source>
</reference>
<dbReference type="InterPro" id="IPR000719">
    <property type="entry name" value="Prot_kinase_dom"/>
</dbReference>
<dbReference type="FunFam" id="3.30.200.20:FF:000268">
    <property type="entry name" value="probable receptor-like serine/threonine-protein kinase At5g57670"/>
    <property type="match status" value="1"/>
</dbReference>